<feature type="compositionally biased region" description="Basic and acidic residues" evidence="3">
    <location>
        <begin position="136"/>
        <end position="146"/>
    </location>
</feature>
<dbReference type="Gene3D" id="1.10.510.10">
    <property type="entry name" value="Transferase(Phosphotransferase) domain 1"/>
    <property type="match status" value="1"/>
</dbReference>
<evidence type="ECO:0000313" key="4">
    <source>
        <dbReference type="EMBL" id="CAI9297072.1"/>
    </source>
</evidence>
<evidence type="ECO:0000256" key="2">
    <source>
        <dbReference type="ARBA" id="ARBA00022840"/>
    </source>
</evidence>
<dbReference type="EMBL" id="OX465084">
    <property type="protein sequence ID" value="CAI9297072.1"/>
    <property type="molecule type" value="Genomic_DNA"/>
</dbReference>
<feature type="region of interest" description="Disordered" evidence="3">
    <location>
        <begin position="182"/>
        <end position="205"/>
    </location>
</feature>
<dbReference type="GO" id="GO:0032968">
    <property type="term" value="P:positive regulation of transcription elongation by RNA polymerase II"/>
    <property type="evidence" value="ECO:0007669"/>
    <property type="project" value="TreeGrafter"/>
</dbReference>
<dbReference type="Gene3D" id="3.30.200.20">
    <property type="entry name" value="Phosphorylase Kinase, domain 1"/>
    <property type="match status" value="1"/>
</dbReference>
<name>A0AA36EIN7_LACSI</name>
<dbReference type="PANTHER" id="PTHR24056:SF358">
    <property type="entry name" value="PROTEIN KINASE DOMAIN-CONTAINING PROTEIN"/>
    <property type="match status" value="1"/>
</dbReference>
<dbReference type="Proteomes" id="UP001177003">
    <property type="component" value="Chromosome 8"/>
</dbReference>
<keyword evidence="5" id="KW-1185">Reference proteome</keyword>
<dbReference type="GO" id="GO:0000307">
    <property type="term" value="C:cyclin-dependent protein kinase holoenzyme complex"/>
    <property type="evidence" value="ECO:0007669"/>
    <property type="project" value="TreeGrafter"/>
</dbReference>
<dbReference type="InterPro" id="IPR011009">
    <property type="entry name" value="Kinase-like_dom_sf"/>
</dbReference>
<organism evidence="4 5">
    <name type="scientific">Lactuca saligna</name>
    <name type="common">Willowleaf lettuce</name>
    <dbReference type="NCBI Taxonomy" id="75948"/>
    <lineage>
        <taxon>Eukaryota</taxon>
        <taxon>Viridiplantae</taxon>
        <taxon>Streptophyta</taxon>
        <taxon>Embryophyta</taxon>
        <taxon>Tracheophyta</taxon>
        <taxon>Spermatophyta</taxon>
        <taxon>Magnoliopsida</taxon>
        <taxon>eudicotyledons</taxon>
        <taxon>Gunneridae</taxon>
        <taxon>Pentapetalae</taxon>
        <taxon>asterids</taxon>
        <taxon>campanulids</taxon>
        <taxon>Asterales</taxon>
        <taxon>Asteraceae</taxon>
        <taxon>Cichorioideae</taxon>
        <taxon>Cichorieae</taxon>
        <taxon>Lactucinae</taxon>
        <taxon>Lactuca</taxon>
    </lineage>
</organism>
<dbReference type="PANTHER" id="PTHR24056">
    <property type="entry name" value="CELL DIVISION PROTEIN KINASE"/>
    <property type="match status" value="1"/>
</dbReference>
<sequence>MAIEILILKKLNHPNIIKLEGLVTSNMSYSLYLVFEYMKHDLSSLSVVQGVKFTEPQIFKLRGSPSDEYWKKYRLPNATLFKPQHPYMRCTIETFKDFPPSSLPLLETLLAMVPKDRGTATSALNSKQRGLSSKSHAVDGNRRTRTRERVCRAVPAPEANAEIQSNLDVSFGAAGVSRLFTCSTTDSPGKQRPHRRKQRPRRSLVQHPNFTTTTIIPSLYPPSVEPSIPHTLTHMMKEVHRLAPCSSLVPN</sequence>
<reference evidence="4" key="1">
    <citation type="submission" date="2023-04" db="EMBL/GenBank/DDBJ databases">
        <authorList>
            <person name="Vijverberg K."/>
            <person name="Xiong W."/>
            <person name="Schranz E."/>
        </authorList>
    </citation>
    <scope>NUCLEOTIDE SEQUENCE</scope>
</reference>
<keyword evidence="2" id="KW-0067">ATP-binding</keyword>
<dbReference type="InterPro" id="IPR050108">
    <property type="entry name" value="CDK"/>
</dbReference>
<evidence type="ECO:0000256" key="1">
    <source>
        <dbReference type="ARBA" id="ARBA00022741"/>
    </source>
</evidence>
<feature type="compositionally biased region" description="Basic residues" evidence="3">
    <location>
        <begin position="191"/>
        <end position="204"/>
    </location>
</feature>
<proteinExistence type="predicted"/>
<protein>
    <recommendedName>
        <fullName evidence="6">Protein kinase domain-containing protein</fullName>
    </recommendedName>
</protein>
<dbReference type="GO" id="GO:0008353">
    <property type="term" value="F:RNA polymerase II CTD heptapeptide repeat kinase activity"/>
    <property type="evidence" value="ECO:0007669"/>
    <property type="project" value="TreeGrafter"/>
</dbReference>
<accession>A0AA36EIN7</accession>
<feature type="region of interest" description="Disordered" evidence="3">
    <location>
        <begin position="121"/>
        <end position="146"/>
    </location>
</feature>
<evidence type="ECO:0008006" key="6">
    <source>
        <dbReference type="Google" id="ProtNLM"/>
    </source>
</evidence>
<dbReference type="SUPFAM" id="SSF56112">
    <property type="entry name" value="Protein kinase-like (PK-like)"/>
    <property type="match status" value="1"/>
</dbReference>
<dbReference type="AlphaFoldDB" id="A0AA36EIN7"/>
<dbReference type="GO" id="GO:0005634">
    <property type="term" value="C:nucleus"/>
    <property type="evidence" value="ECO:0007669"/>
    <property type="project" value="TreeGrafter"/>
</dbReference>
<dbReference type="GO" id="GO:0005524">
    <property type="term" value="F:ATP binding"/>
    <property type="evidence" value="ECO:0007669"/>
    <property type="project" value="UniProtKB-KW"/>
</dbReference>
<evidence type="ECO:0000256" key="3">
    <source>
        <dbReference type="SAM" id="MobiDB-lite"/>
    </source>
</evidence>
<keyword evidence="1" id="KW-0547">Nucleotide-binding</keyword>
<gene>
    <name evidence="4" type="ORF">LSALG_LOCUS35909</name>
</gene>
<feature type="compositionally biased region" description="Polar residues" evidence="3">
    <location>
        <begin position="121"/>
        <end position="135"/>
    </location>
</feature>
<evidence type="ECO:0000313" key="5">
    <source>
        <dbReference type="Proteomes" id="UP001177003"/>
    </source>
</evidence>